<dbReference type="RefSeq" id="WP_149615955.1">
    <property type="nucleotide sequence ID" value="NZ_CAWPFF010000001.1"/>
</dbReference>
<comment type="caution">
    <text evidence="1">The sequence shown here is derived from an EMBL/GenBank/DDBJ whole genome shotgun (WGS) entry which is preliminary data.</text>
</comment>
<proteinExistence type="predicted"/>
<sequence>MERFTKEQITLALTCWLLSDPDYRWARTMFNPERNNPAKESRCFFRFTLSENGFASGENVGGLVVCTFSFDGTELDNDELTQSEAMSILFDKVINGLLMFTSEYLEMNDKLAYELKDQLIAFNQQEGRHIVNGWTSSNDVLEQLLLPRLIIFSQDSRMLH</sequence>
<name>A0A5B0X8V5_9GAMM</name>
<gene>
    <name evidence="1" type="ORF">F0L16_01235</name>
</gene>
<evidence type="ECO:0000313" key="1">
    <source>
        <dbReference type="EMBL" id="KAA1195766.1"/>
    </source>
</evidence>
<evidence type="ECO:0000313" key="2">
    <source>
        <dbReference type="Proteomes" id="UP000322184"/>
    </source>
</evidence>
<reference evidence="1 2" key="1">
    <citation type="submission" date="2019-09" db="EMBL/GenBank/DDBJ databases">
        <title>Whole genome sequence of Photorhabdus heterorhabditis strain ETL (Enterobacteriales: Enterobacteriaceae) a bacterial symbiont of Heterorhabditis zealandica strain ETL (Rhabditida: Heterorhabditidae).</title>
        <authorList>
            <person name="Lulamba T.E."/>
            <person name="Serepa-Dlamini M.H."/>
        </authorList>
    </citation>
    <scope>NUCLEOTIDE SEQUENCE [LARGE SCALE GENOMIC DNA]</scope>
    <source>
        <strain evidence="1 2">ETL</strain>
    </source>
</reference>
<dbReference type="STRING" id="880156.AM629_06480"/>
<protein>
    <submittedName>
        <fullName evidence="1">Uncharacterized protein</fullName>
    </submittedName>
</protein>
<accession>A0A5B0X8V5</accession>
<organism evidence="1 2">
    <name type="scientific">Photorhabdus heterorhabditis</name>
    <dbReference type="NCBI Taxonomy" id="880156"/>
    <lineage>
        <taxon>Bacteria</taxon>
        <taxon>Pseudomonadati</taxon>
        <taxon>Pseudomonadota</taxon>
        <taxon>Gammaproteobacteria</taxon>
        <taxon>Enterobacterales</taxon>
        <taxon>Morganellaceae</taxon>
        <taxon>Photorhabdus</taxon>
    </lineage>
</organism>
<dbReference type="AlphaFoldDB" id="A0A5B0X8V5"/>
<dbReference type="Proteomes" id="UP000322184">
    <property type="component" value="Unassembled WGS sequence"/>
</dbReference>
<dbReference type="EMBL" id="VTUW01000001">
    <property type="protein sequence ID" value="KAA1195766.1"/>
    <property type="molecule type" value="Genomic_DNA"/>
</dbReference>